<evidence type="ECO:0000256" key="1">
    <source>
        <dbReference type="SAM" id="Coils"/>
    </source>
</evidence>
<evidence type="ECO:0000313" key="4">
    <source>
        <dbReference type="Proteomes" id="UP001160483"/>
    </source>
</evidence>
<evidence type="ECO:0000256" key="2">
    <source>
        <dbReference type="SAM" id="MobiDB-lite"/>
    </source>
</evidence>
<gene>
    <name evidence="3" type="ORF">PBS003_LOCUS3367</name>
</gene>
<comment type="caution">
    <text evidence="3">The sequence shown here is derived from an EMBL/GenBank/DDBJ whole genome shotgun (WGS) entry which is preliminary data.</text>
</comment>
<accession>A0AAU9L683</accession>
<organism evidence="3 4">
    <name type="scientific">Peronospora belbahrii</name>
    <dbReference type="NCBI Taxonomy" id="622444"/>
    <lineage>
        <taxon>Eukaryota</taxon>
        <taxon>Sar</taxon>
        <taxon>Stramenopiles</taxon>
        <taxon>Oomycota</taxon>
        <taxon>Peronosporomycetes</taxon>
        <taxon>Peronosporales</taxon>
        <taxon>Peronosporaceae</taxon>
        <taxon>Peronospora</taxon>
    </lineage>
</organism>
<feature type="coiled-coil region" evidence="1">
    <location>
        <begin position="75"/>
        <end position="102"/>
    </location>
</feature>
<dbReference type="EMBL" id="CAKKTJ010000157">
    <property type="protein sequence ID" value="CAH0476593.1"/>
    <property type="molecule type" value="Genomic_DNA"/>
</dbReference>
<sequence>MKDRMPAVRLNGNDSDSDEAPEFVTNHIATENARMQRRQEDEAYAQAKATKRKRKLKQLTETPELPDDVLVAVAARKEQEEAAEEQETAMQLRIKKRRALKEVKVAHLMEKKIHTRQFGNIQVQTLEALEKMQTRTLPASAKEFLNLRTAPSRARMNVMEGHPSQFTKKQKHRKG</sequence>
<evidence type="ECO:0000313" key="3">
    <source>
        <dbReference type="EMBL" id="CAH0476593.1"/>
    </source>
</evidence>
<reference evidence="3" key="1">
    <citation type="submission" date="2021-11" db="EMBL/GenBank/DDBJ databases">
        <authorList>
            <person name="Islam A."/>
            <person name="Islam S."/>
            <person name="Flora M.S."/>
            <person name="Rahman M."/>
            <person name="Ziaur R.M."/>
            <person name="Epstein J.H."/>
            <person name="Hassan M."/>
            <person name="Klassen M."/>
            <person name="Woodard K."/>
            <person name="Webb A."/>
            <person name="Webby R.J."/>
            <person name="El Zowalaty M.E."/>
        </authorList>
    </citation>
    <scope>NUCLEOTIDE SEQUENCE</scope>
    <source>
        <strain evidence="3">Pbs3</strain>
    </source>
</reference>
<protein>
    <recommendedName>
        <fullName evidence="5">Ribosome biogenesis protein NOP53</fullName>
    </recommendedName>
</protein>
<evidence type="ECO:0008006" key="5">
    <source>
        <dbReference type="Google" id="ProtNLM"/>
    </source>
</evidence>
<proteinExistence type="predicted"/>
<dbReference type="Proteomes" id="UP001160483">
    <property type="component" value="Unassembled WGS sequence"/>
</dbReference>
<name>A0AAU9L683_9STRA</name>
<feature type="region of interest" description="Disordered" evidence="2">
    <location>
        <begin position="1"/>
        <end position="22"/>
    </location>
</feature>
<feature type="region of interest" description="Disordered" evidence="2">
    <location>
        <begin position="36"/>
        <end position="63"/>
    </location>
</feature>
<keyword evidence="1" id="KW-0175">Coiled coil</keyword>
<dbReference type="AlphaFoldDB" id="A0AAU9L683"/>